<dbReference type="SUPFAM" id="SSF47384">
    <property type="entry name" value="Homodimeric domain of signal transducing histidine kinase"/>
    <property type="match status" value="1"/>
</dbReference>
<dbReference type="PROSITE" id="PS50885">
    <property type="entry name" value="HAMP"/>
    <property type="match status" value="1"/>
</dbReference>
<dbReference type="SUPFAM" id="SSF158472">
    <property type="entry name" value="HAMP domain-like"/>
    <property type="match status" value="1"/>
</dbReference>
<dbReference type="CDD" id="cd00082">
    <property type="entry name" value="HisKA"/>
    <property type="match status" value="1"/>
</dbReference>
<dbReference type="PANTHER" id="PTHR45528:SF1">
    <property type="entry name" value="SENSOR HISTIDINE KINASE CPXA"/>
    <property type="match status" value="1"/>
</dbReference>
<dbReference type="Pfam" id="PF02518">
    <property type="entry name" value="HATPase_c"/>
    <property type="match status" value="1"/>
</dbReference>
<dbReference type="Proteomes" id="UP000319671">
    <property type="component" value="Unassembled WGS sequence"/>
</dbReference>
<dbReference type="Gene3D" id="3.30.565.10">
    <property type="entry name" value="Histidine kinase-like ATPase, C-terminal domain"/>
    <property type="match status" value="1"/>
</dbReference>
<evidence type="ECO:0000256" key="1">
    <source>
        <dbReference type="ARBA" id="ARBA00000085"/>
    </source>
</evidence>
<evidence type="ECO:0000256" key="2">
    <source>
        <dbReference type="ARBA" id="ARBA00004651"/>
    </source>
</evidence>
<comment type="caution">
    <text evidence="17">The sequence shown here is derived from an EMBL/GenBank/DDBJ whole genome shotgun (WGS) entry which is preliminary data.</text>
</comment>
<dbReference type="EC" id="2.7.13.3" evidence="3"/>
<sequence>MLKKLKVKMVFVYIAAVTLASVFFILFSILYSYYRGPSMAYNLLSDLKNSSTERVEKIEKAIHDNNETSIRDIYMPKKLYPGERIQVIKMNGSVLADSDPGFNKNKEATIPLQEAVNYLYLYSKQLWEVKYVDKLPYVVEIKKDGQIWGLYIITIPSSSIPNVDHITSPPGTLFWVISLLITIILIGFILLSVYGRILVNPILKLSGIVEKFAHGNLSARVDFFKRGDEIGTLGRDINVMADNLQDANRKIEELDKARRYMVAAASHDLRTPLTAVLAHAEALENGITENPQQSLSVIHNKGLLLKGLIDDLFELASLDAHQEQWERVRLNLTELVRREVVAIFPKLETAGVEIDIDVPEEEYWVSITPRKIERVISNFLENAQKYGESGNWIMVRVCSQNNWVRVEVADRGSGISPEERERVFDRFYRSDTARTSRMGGSGLGLSIAREIILRHDGKIGVDSPEEGYTCFWFELPMI</sequence>
<evidence type="ECO:0000259" key="15">
    <source>
        <dbReference type="PROSITE" id="PS50109"/>
    </source>
</evidence>
<evidence type="ECO:0000256" key="14">
    <source>
        <dbReference type="SAM" id="Phobius"/>
    </source>
</evidence>
<feature type="domain" description="HAMP" evidence="16">
    <location>
        <begin position="196"/>
        <end position="249"/>
    </location>
</feature>
<name>A0A561DEX8_9BACI</name>
<dbReference type="Pfam" id="PF00672">
    <property type="entry name" value="HAMP"/>
    <property type="match status" value="1"/>
</dbReference>
<evidence type="ECO:0000259" key="16">
    <source>
        <dbReference type="PROSITE" id="PS50885"/>
    </source>
</evidence>
<comment type="catalytic activity">
    <reaction evidence="1">
        <text>ATP + protein L-histidine = ADP + protein N-phospho-L-histidine.</text>
        <dbReference type="EC" id="2.7.13.3"/>
    </reaction>
</comment>
<keyword evidence="11 14" id="KW-1133">Transmembrane helix</keyword>
<keyword evidence="6" id="KW-0808">Transferase</keyword>
<evidence type="ECO:0000256" key="3">
    <source>
        <dbReference type="ARBA" id="ARBA00012438"/>
    </source>
</evidence>
<dbReference type="Pfam" id="PF00512">
    <property type="entry name" value="HisKA"/>
    <property type="match status" value="1"/>
</dbReference>
<dbReference type="InterPro" id="IPR005467">
    <property type="entry name" value="His_kinase_dom"/>
</dbReference>
<dbReference type="CDD" id="cd06225">
    <property type="entry name" value="HAMP"/>
    <property type="match status" value="1"/>
</dbReference>
<protein>
    <recommendedName>
        <fullName evidence="3">histidine kinase</fullName>
        <ecNumber evidence="3">2.7.13.3</ecNumber>
    </recommendedName>
</protein>
<gene>
    <name evidence="17" type="ORF">FB550_105286</name>
</gene>
<evidence type="ECO:0000256" key="8">
    <source>
        <dbReference type="ARBA" id="ARBA00022741"/>
    </source>
</evidence>
<evidence type="ECO:0000256" key="7">
    <source>
        <dbReference type="ARBA" id="ARBA00022692"/>
    </source>
</evidence>
<dbReference type="GO" id="GO:0005886">
    <property type="term" value="C:plasma membrane"/>
    <property type="evidence" value="ECO:0007669"/>
    <property type="project" value="UniProtKB-SubCell"/>
</dbReference>
<evidence type="ECO:0000256" key="10">
    <source>
        <dbReference type="ARBA" id="ARBA00022840"/>
    </source>
</evidence>
<evidence type="ECO:0000256" key="5">
    <source>
        <dbReference type="ARBA" id="ARBA00022553"/>
    </source>
</evidence>
<accession>A0A561DEX8</accession>
<dbReference type="InterPro" id="IPR003661">
    <property type="entry name" value="HisK_dim/P_dom"/>
</dbReference>
<evidence type="ECO:0000256" key="9">
    <source>
        <dbReference type="ARBA" id="ARBA00022777"/>
    </source>
</evidence>
<keyword evidence="12" id="KW-0902">Two-component regulatory system</keyword>
<dbReference type="SMART" id="SM00387">
    <property type="entry name" value="HATPase_c"/>
    <property type="match status" value="1"/>
</dbReference>
<dbReference type="GO" id="GO:0000155">
    <property type="term" value="F:phosphorelay sensor kinase activity"/>
    <property type="evidence" value="ECO:0007669"/>
    <property type="project" value="InterPro"/>
</dbReference>
<evidence type="ECO:0000256" key="13">
    <source>
        <dbReference type="ARBA" id="ARBA00023136"/>
    </source>
</evidence>
<dbReference type="InterPro" id="IPR004358">
    <property type="entry name" value="Sig_transdc_His_kin-like_C"/>
</dbReference>
<dbReference type="RefSeq" id="WP_144565358.1">
    <property type="nucleotide sequence ID" value="NZ_VIVN01000005.1"/>
</dbReference>
<feature type="transmembrane region" description="Helical" evidence="14">
    <location>
        <begin position="12"/>
        <end position="34"/>
    </location>
</feature>
<dbReference type="PROSITE" id="PS50109">
    <property type="entry name" value="HIS_KIN"/>
    <property type="match status" value="1"/>
</dbReference>
<keyword evidence="10" id="KW-0067">ATP-binding</keyword>
<dbReference type="EMBL" id="VIVN01000005">
    <property type="protein sequence ID" value="TWE01917.1"/>
    <property type="molecule type" value="Genomic_DNA"/>
</dbReference>
<dbReference type="SUPFAM" id="SSF55874">
    <property type="entry name" value="ATPase domain of HSP90 chaperone/DNA topoisomerase II/histidine kinase"/>
    <property type="match status" value="1"/>
</dbReference>
<dbReference type="AlphaFoldDB" id="A0A561DEX8"/>
<keyword evidence="9 17" id="KW-0418">Kinase</keyword>
<evidence type="ECO:0000313" key="17">
    <source>
        <dbReference type="EMBL" id="TWE01917.1"/>
    </source>
</evidence>
<keyword evidence="18" id="KW-1185">Reference proteome</keyword>
<keyword evidence="5" id="KW-0597">Phosphoprotein</keyword>
<dbReference type="FunFam" id="3.30.565.10:FF:000006">
    <property type="entry name" value="Sensor histidine kinase WalK"/>
    <property type="match status" value="1"/>
</dbReference>
<dbReference type="InterPro" id="IPR003594">
    <property type="entry name" value="HATPase_dom"/>
</dbReference>
<dbReference type="PRINTS" id="PR00344">
    <property type="entry name" value="BCTRLSENSOR"/>
</dbReference>
<evidence type="ECO:0000313" key="18">
    <source>
        <dbReference type="Proteomes" id="UP000319671"/>
    </source>
</evidence>
<evidence type="ECO:0000256" key="4">
    <source>
        <dbReference type="ARBA" id="ARBA00022475"/>
    </source>
</evidence>
<dbReference type="InterPro" id="IPR036097">
    <property type="entry name" value="HisK_dim/P_sf"/>
</dbReference>
<dbReference type="InterPro" id="IPR003660">
    <property type="entry name" value="HAMP_dom"/>
</dbReference>
<evidence type="ECO:0000256" key="11">
    <source>
        <dbReference type="ARBA" id="ARBA00022989"/>
    </source>
</evidence>
<organism evidence="17 18">
    <name type="scientific">Neobacillus bataviensis</name>
    <dbReference type="NCBI Taxonomy" id="220685"/>
    <lineage>
        <taxon>Bacteria</taxon>
        <taxon>Bacillati</taxon>
        <taxon>Bacillota</taxon>
        <taxon>Bacilli</taxon>
        <taxon>Bacillales</taxon>
        <taxon>Bacillaceae</taxon>
        <taxon>Neobacillus</taxon>
    </lineage>
</organism>
<evidence type="ECO:0000256" key="6">
    <source>
        <dbReference type="ARBA" id="ARBA00022679"/>
    </source>
</evidence>
<proteinExistence type="predicted"/>
<dbReference type="InterPro" id="IPR050398">
    <property type="entry name" value="HssS/ArlS-like"/>
</dbReference>
<dbReference type="SMART" id="SM00304">
    <property type="entry name" value="HAMP"/>
    <property type="match status" value="1"/>
</dbReference>
<dbReference type="Gene3D" id="1.10.287.130">
    <property type="match status" value="1"/>
</dbReference>
<dbReference type="PANTHER" id="PTHR45528">
    <property type="entry name" value="SENSOR HISTIDINE KINASE CPXA"/>
    <property type="match status" value="1"/>
</dbReference>
<dbReference type="InterPro" id="IPR036890">
    <property type="entry name" value="HATPase_C_sf"/>
</dbReference>
<evidence type="ECO:0000256" key="12">
    <source>
        <dbReference type="ARBA" id="ARBA00023012"/>
    </source>
</evidence>
<feature type="transmembrane region" description="Helical" evidence="14">
    <location>
        <begin position="173"/>
        <end position="194"/>
    </location>
</feature>
<reference evidence="17 18" key="1">
    <citation type="submission" date="2019-06" db="EMBL/GenBank/DDBJ databases">
        <title>Sorghum-associated microbial communities from plants grown in Nebraska, USA.</title>
        <authorList>
            <person name="Schachtman D."/>
        </authorList>
    </citation>
    <scope>NUCLEOTIDE SEQUENCE [LARGE SCALE GENOMIC DNA]</scope>
    <source>
        <strain evidence="17 18">2482</strain>
    </source>
</reference>
<keyword evidence="13 14" id="KW-0472">Membrane</keyword>
<dbReference type="GO" id="GO:0005524">
    <property type="term" value="F:ATP binding"/>
    <property type="evidence" value="ECO:0007669"/>
    <property type="project" value="UniProtKB-KW"/>
</dbReference>
<keyword evidence="8" id="KW-0547">Nucleotide-binding</keyword>
<feature type="domain" description="Histidine kinase" evidence="15">
    <location>
        <begin position="264"/>
        <end position="478"/>
    </location>
</feature>
<dbReference type="Gene3D" id="6.10.340.10">
    <property type="match status" value="1"/>
</dbReference>
<dbReference type="SMART" id="SM00388">
    <property type="entry name" value="HisKA"/>
    <property type="match status" value="1"/>
</dbReference>
<keyword evidence="4" id="KW-1003">Cell membrane</keyword>
<keyword evidence="7 14" id="KW-0812">Transmembrane</keyword>
<comment type="subcellular location">
    <subcellularLocation>
        <location evidence="2">Cell membrane</location>
        <topology evidence="2">Multi-pass membrane protein</topology>
    </subcellularLocation>
</comment>